<comment type="caution">
    <text evidence="10">The sequence shown here is derived from an EMBL/GenBank/DDBJ whole genome shotgun (WGS) entry which is preliminary data.</text>
</comment>
<evidence type="ECO:0000256" key="9">
    <source>
        <dbReference type="SAM" id="Phobius"/>
    </source>
</evidence>
<keyword evidence="8" id="KW-1015">Disulfide bond</keyword>
<evidence type="ECO:0000313" key="10">
    <source>
        <dbReference type="EMBL" id="KAG8227099.1"/>
    </source>
</evidence>
<dbReference type="AlphaFoldDB" id="A0A8K0K3V4"/>
<dbReference type="PANTHER" id="PTHR11616:SF303">
    <property type="entry name" value="SODIUM- AND CHLORIDE-DEPENDENT GABA TRANSPORTER INE"/>
    <property type="match status" value="1"/>
</dbReference>
<evidence type="ECO:0000313" key="11">
    <source>
        <dbReference type="Proteomes" id="UP000792457"/>
    </source>
</evidence>
<feature type="transmembrane region" description="Helical" evidence="9">
    <location>
        <begin position="246"/>
        <end position="266"/>
    </location>
</feature>
<gene>
    <name evidence="10" type="ORF">J437_LFUL007436</name>
</gene>
<comment type="subcellular location">
    <subcellularLocation>
        <location evidence="1">Membrane</location>
        <topology evidence="1">Multi-pass membrane protein</topology>
    </subcellularLocation>
</comment>
<dbReference type="Pfam" id="PF00209">
    <property type="entry name" value="SNF"/>
    <property type="match status" value="1"/>
</dbReference>
<keyword evidence="6 9" id="KW-1133">Transmembrane helix</keyword>
<evidence type="ECO:0000256" key="6">
    <source>
        <dbReference type="ARBA" id="ARBA00022989"/>
    </source>
</evidence>
<evidence type="ECO:0000256" key="8">
    <source>
        <dbReference type="PIRSR" id="PIRSR600175-2"/>
    </source>
</evidence>
<keyword evidence="11" id="KW-1185">Reference proteome</keyword>
<reference evidence="10" key="1">
    <citation type="submission" date="2013-04" db="EMBL/GenBank/DDBJ databases">
        <authorList>
            <person name="Qu J."/>
            <person name="Murali S.C."/>
            <person name="Bandaranaike D."/>
            <person name="Bellair M."/>
            <person name="Blankenburg K."/>
            <person name="Chao H."/>
            <person name="Dinh H."/>
            <person name="Doddapaneni H."/>
            <person name="Downs B."/>
            <person name="Dugan-Rocha S."/>
            <person name="Elkadiri S."/>
            <person name="Gnanaolivu R.D."/>
            <person name="Hernandez B."/>
            <person name="Javaid M."/>
            <person name="Jayaseelan J.C."/>
            <person name="Lee S."/>
            <person name="Li M."/>
            <person name="Ming W."/>
            <person name="Munidasa M."/>
            <person name="Muniz J."/>
            <person name="Nguyen L."/>
            <person name="Ongeri F."/>
            <person name="Osuji N."/>
            <person name="Pu L.-L."/>
            <person name="Puazo M."/>
            <person name="Qu C."/>
            <person name="Quiroz J."/>
            <person name="Raj R."/>
            <person name="Weissenberger G."/>
            <person name="Xin Y."/>
            <person name="Zou X."/>
            <person name="Han Y."/>
            <person name="Richards S."/>
            <person name="Worley K."/>
            <person name="Muzny D."/>
            <person name="Gibbs R."/>
        </authorList>
    </citation>
    <scope>NUCLEOTIDE SEQUENCE</scope>
    <source>
        <strain evidence="10">Sampled in the wild</strain>
    </source>
</reference>
<evidence type="ECO:0000256" key="3">
    <source>
        <dbReference type="ARBA" id="ARBA00022448"/>
    </source>
</evidence>
<comment type="similarity">
    <text evidence="2">Belongs to the sodium:neurotransmitter symporter (SNF) (TC 2.A.22) family.</text>
</comment>
<evidence type="ECO:0000256" key="7">
    <source>
        <dbReference type="ARBA" id="ARBA00023136"/>
    </source>
</evidence>
<feature type="transmembrane region" description="Helical" evidence="9">
    <location>
        <begin position="85"/>
        <end position="113"/>
    </location>
</feature>
<keyword evidence="3" id="KW-0813">Transport</keyword>
<keyword evidence="5" id="KW-0769">Symport</keyword>
<dbReference type="SUPFAM" id="SSF161070">
    <property type="entry name" value="SNF-like"/>
    <property type="match status" value="1"/>
</dbReference>
<dbReference type="EMBL" id="KZ308311">
    <property type="protein sequence ID" value="KAG8227099.1"/>
    <property type="molecule type" value="Genomic_DNA"/>
</dbReference>
<proteinExistence type="inferred from homology"/>
<evidence type="ECO:0000256" key="1">
    <source>
        <dbReference type="ARBA" id="ARBA00004141"/>
    </source>
</evidence>
<dbReference type="InterPro" id="IPR000175">
    <property type="entry name" value="Na/ntran_symport"/>
</dbReference>
<feature type="disulfide bond" evidence="8">
    <location>
        <begin position="125"/>
        <end position="134"/>
    </location>
</feature>
<name>A0A8K0K3V4_LADFU</name>
<dbReference type="GO" id="GO:0005886">
    <property type="term" value="C:plasma membrane"/>
    <property type="evidence" value="ECO:0007669"/>
    <property type="project" value="TreeGrafter"/>
</dbReference>
<organism evidence="10 11">
    <name type="scientific">Ladona fulva</name>
    <name type="common">Scarce chaser dragonfly</name>
    <name type="synonym">Libellula fulva</name>
    <dbReference type="NCBI Taxonomy" id="123851"/>
    <lineage>
        <taxon>Eukaryota</taxon>
        <taxon>Metazoa</taxon>
        <taxon>Ecdysozoa</taxon>
        <taxon>Arthropoda</taxon>
        <taxon>Hexapoda</taxon>
        <taxon>Insecta</taxon>
        <taxon>Pterygota</taxon>
        <taxon>Palaeoptera</taxon>
        <taxon>Odonata</taxon>
        <taxon>Epiprocta</taxon>
        <taxon>Anisoptera</taxon>
        <taxon>Libelluloidea</taxon>
        <taxon>Libellulidae</taxon>
        <taxon>Ladona</taxon>
    </lineage>
</organism>
<dbReference type="OrthoDB" id="6581954at2759"/>
<keyword evidence="7 9" id="KW-0472">Membrane</keyword>
<dbReference type="PRINTS" id="PR00176">
    <property type="entry name" value="NANEUSMPORT"/>
</dbReference>
<dbReference type="GO" id="GO:0005283">
    <property type="term" value="F:amino acid:sodium symporter activity"/>
    <property type="evidence" value="ECO:0007669"/>
    <property type="project" value="TreeGrafter"/>
</dbReference>
<dbReference type="Proteomes" id="UP000792457">
    <property type="component" value="Unassembled WGS sequence"/>
</dbReference>
<feature type="transmembrane region" description="Helical" evidence="9">
    <location>
        <begin position="43"/>
        <end position="64"/>
    </location>
</feature>
<sequence length="302" mass="33649">MGLLIEVILLSFASQRIEILTCSIEAHSHSHNVDLLGLSGVFLVPYFLILVVCGIPLLYMELAVGQYTRRGPIGAIGKMCPLFKGAGMASVVISFLMSTYYNVIIAWALYYFFTAFKSHLPWRECLNRWNTVNCLQVNSSRLPTAVPLSSTNPVKRVASGKCCRGFAAAVDNIVLLQPPDKNLYSGSKVHESRSPTQEFYDHKVLQVTSGIEDPGAMRWELVACLFVAWILVYFSLWKSVKSSGKVVYFTATFPYILIVAFLARAVTLEGAELGLAYFFNPKWELLGNANVSFEYNDNIICI</sequence>
<protein>
    <submittedName>
        <fullName evidence="10">Uncharacterized protein</fullName>
    </submittedName>
</protein>
<dbReference type="GO" id="GO:0089718">
    <property type="term" value="P:amino acid import across plasma membrane"/>
    <property type="evidence" value="ECO:0007669"/>
    <property type="project" value="TreeGrafter"/>
</dbReference>
<evidence type="ECO:0000256" key="5">
    <source>
        <dbReference type="ARBA" id="ARBA00022847"/>
    </source>
</evidence>
<dbReference type="PROSITE" id="PS50267">
    <property type="entry name" value="NA_NEUROTRAN_SYMP_3"/>
    <property type="match status" value="1"/>
</dbReference>
<accession>A0A8K0K3V4</accession>
<keyword evidence="4 9" id="KW-0812">Transmembrane</keyword>
<evidence type="ECO:0000256" key="4">
    <source>
        <dbReference type="ARBA" id="ARBA00022692"/>
    </source>
</evidence>
<evidence type="ECO:0000256" key="2">
    <source>
        <dbReference type="ARBA" id="ARBA00006459"/>
    </source>
</evidence>
<dbReference type="PANTHER" id="PTHR11616">
    <property type="entry name" value="SODIUM/CHLORIDE DEPENDENT TRANSPORTER"/>
    <property type="match status" value="1"/>
</dbReference>
<feature type="transmembrane region" description="Helical" evidence="9">
    <location>
        <begin position="216"/>
        <end position="234"/>
    </location>
</feature>
<reference evidence="10" key="2">
    <citation type="submission" date="2017-10" db="EMBL/GenBank/DDBJ databases">
        <title>Ladona fulva Genome sequencing and assembly.</title>
        <authorList>
            <person name="Murali S."/>
            <person name="Richards S."/>
            <person name="Bandaranaike D."/>
            <person name="Bellair M."/>
            <person name="Blankenburg K."/>
            <person name="Chao H."/>
            <person name="Dinh H."/>
            <person name="Doddapaneni H."/>
            <person name="Dugan-Rocha S."/>
            <person name="Elkadiri S."/>
            <person name="Gnanaolivu R."/>
            <person name="Hernandez B."/>
            <person name="Skinner E."/>
            <person name="Javaid M."/>
            <person name="Lee S."/>
            <person name="Li M."/>
            <person name="Ming W."/>
            <person name="Munidasa M."/>
            <person name="Muniz J."/>
            <person name="Nguyen L."/>
            <person name="Hughes D."/>
            <person name="Osuji N."/>
            <person name="Pu L.-L."/>
            <person name="Puazo M."/>
            <person name="Qu C."/>
            <person name="Quiroz J."/>
            <person name="Raj R."/>
            <person name="Weissenberger G."/>
            <person name="Xin Y."/>
            <person name="Zou X."/>
            <person name="Han Y."/>
            <person name="Worley K."/>
            <person name="Muzny D."/>
            <person name="Gibbs R."/>
        </authorList>
    </citation>
    <scope>NUCLEOTIDE SEQUENCE</scope>
    <source>
        <strain evidence="10">Sampled in the wild</strain>
    </source>
</reference>
<dbReference type="InterPro" id="IPR037272">
    <property type="entry name" value="SNS_sf"/>
</dbReference>